<dbReference type="AlphaFoldDB" id="A0A0E3B2F0"/>
<feature type="repeat" description="ANK" evidence="3">
    <location>
        <begin position="298"/>
        <end position="330"/>
    </location>
</feature>
<dbReference type="InterPro" id="IPR036770">
    <property type="entry name" value="Ankyrin_rpt-contain_sf"/>
</dbReference>
<dbReference type="PROSITE" id="PS50297">
    <property type="entry name" value="ANK_REP_REGION"/>
    <property type="match status" value="4"/>
</dbReference>
<dbReference type="PROSITE" id="PS50088">
    <property type="entry name" value="ANK_REPEAT"/>
    <property type="match status" value="5"/>
</dbReference>
<dbReference type="Proteomes" id="UP000058857">
    <property type="component" value="Chromosome 1"/>
</dbReference>
<dbReference type="Gene3D" id="1.25.40.20">
    <property type="entry name" value="Ankyrin repeat-containing domain"/>
    <property type="match status" value="3"/>
</dbReference>
<evidence type="ECO:0000256" key="1">
    <source>
        <dbReference type="ARBA" id="ARBA00022737"/>
    </source>
</evidence>
<accession>A0A0E3B2F0</accession>
<dbReference type="SMART" id="SM00248">
    <property type="entry name" value="ANK"/>
    <property type="match status" value="7"/>
</dbReference>
<dbReference type="SUPFAM" id="SSF140860">
    <property type="entry name" value="Pseudo ankyrin repeat-like"/>
    <property type="match status" value="1"/>
</dbReference>
<feature type="repeat" description="ANK" evidence="3">
    <location>
        <begin position="162"/>
        <end position="194"/>
    </location>
</feature>
<keyword evidence="2 3" id="KW-0040">ANK repeat</keyword>
<feature type="repeat" description="ANK" evidence="3">
    <location>
        <begin position="195"/>
        <end position="227"/>
    </location>
</feature>
<proteinExistence type="predicted"/>
<feature type="repeat" description="ANK" evidence="3">
    <location>
        <begin position="262"/>
        <end position="295"/>
    </location>
</feature>
<dbReference type="GO" id="GO:0045944">
    <property type="term" value="P:positive regulation of transcription by RNA polymerase II"/>
    <property type="evidence" value="ECO:0007669"/>
    <property type="project" value="TreeGrafter"/>
</dbReference>
<dbReference type="PANTHER" id="PTHR24193:SF122">
    <property type="entry name" value="ANKYRIN REPEAT DOMAIN-CONTAINING PROTEIN 23"/>
    <property type="match status" value="1"/>
</dbReference>
<evidence type="ECO:0000256" key="4">
    <source>
        <dbReference type="SAM" id="MobiDB-lite"/>
    </source>
</evidence>
<dbReference type="InterPro" id="IPR002110">
    <property type="entry name" value="Ankyrin_rpt"/>
</dbReference>
<dbReference type="EMBL" id="CP012029">
    <property type="protein sequence ID" value="ALO25670.1"/>
    <property type="molecule type" value="Genomic_DNA"/>
</dbReference>
<protein>
    <submittedName>
        <fullName evidence="5">Ankyrin repeat protein</fullName>
    </submittedName>
</protein>
<dbReference type="SUPFAM" id="SSF48403">
    <property type="entry name" value="Ankyrin repeat"/>
    <property type="match status" value="1"/>
</dbReference>
<dbReference type="PATRIC" id="fig|280505.15.peg.1345"/>
<keyword evidence="1" id="KW-0677">Repeat</keyword>
<dbReference type="GO" id="GO:0000976">
    <property type="term" value="F:transcription cis-regulatory region binding"/>
    <property type="evidence" value="ECO:0007669"/>
    <property type="project" value="TreeGrafter"/>
</dbReference>
<sequence length="362" mass="40490">MAKKSETFWDKLIVILAVVLLTWELRADDFMSFTGEHAELFEAVRKGELQELESLIARGKNIFATFATKQSYPSGLRSHRQTLLHEACKWNRLEIIEYLISRLDVNIKDELGITPLMVATVSAKSWSDDRHEDFNSLTASISSQKIRYLLSKGANPFDKSESGMTLLHYAAMEGLNWFVEDLIDAKIDPNTSDSRGWTPLHFAVTSGHKHVVEILIRKGANLKAKTEEGFTLIHLAVGYRHADLVQFLIQNGADVNAKLFDGGETPLHIAVNKSDDPQIVRLLLANGALPNIYDFGRGKNTPLYIAVKHNFVESAKILLEYGADPNIKNGRGESPSELAKKNGVSADLFKNNKPKFTKKKSK</sequence>
<feature type="repeat" description="ANK" evidence="3">
    <location>
        <begin position="228"/>
        <end position="260"/>
    </location>
</feature>
<dbReference type="PRINTS" id="PR01415">
    <property type="entry name" value="ANKYRIN"/>
</dbReference>
<evidence type="ECO:0000256" key="3">
    <source>
        <dbReference type="PROSITE-ProRule" id="PRU00023"/>
    </source>
</evidence>
<organism evidence="5">
    <name type="scientific">Leptospira borgpetersenii serovar Ballum</name>
    <dbReference type="NCBI Taxonomy" id="280505"/>
    <lineage>
        <taxon>Bacteria</taxon>
        <taxon>Pseudomonadati</taxon>
        <taxon>Spirochaetota</taxon>
        <taxon>Spirochaetia</taxon>
        <taxon>Leptospirales</taxon>
        <taxon>Leptospiraceae</taxon>
        <taxon>Leptospira</taxon>
    </lineage>
</organism>
<dbReference type="InterPro" id="IPR050663">
    <property type="entry name" value="Ankyrin-SOCS_Box"/>
</dbReference>
<evidence type="ECO:0000313" key="6">
    <source>
        <dbReference type="Proteomes" id="UP000058857"/>
    </source>
</evidence>
<evidence type="ECO:0000313" key="5">
    <source>
        <dbReference type="EMBL" id="ALO25670.1"/>
    </source>
</evidence>
<gene>
    <name evidence="5" type="ORF">LBBP_01379</name>
</gene>
<evidence type="ECO:0000256" key="2">
    <source>
        <dbReference type="ARBA" id="ARBA00023043"/>
    </source>
</evidence>
<feature type="region of interest" description="Disordered" evidence="4">
    <location>
        <begin position="329"/>
        <end position="362"/>
    </location>
</feature>
<feature type="compositionally biased region" description="Basic residues" evidence="4">
    <location>
        <begin position="352"/>
        <end position="362"/>
    </location>
</feature>
<dbReference type="Pfam" id="PF12796">
    <property type="entry name" value="Ank_2"/>
    <property type="match status" value="3"/>
</dbReference>
<name>A0A0E3B2F0_LEPBO</name>
<reference evidence="5 6" key="1">
    <citation type="journal article" date="2015" name="PLoS Negl. Trop. Dis.">
        <title>Distribution of Plasmids in Distinct Leptospira Pathogenic Species.</title>
        <authorList>
            <person name="Wang Y."/>
            <person name="Zhuang X."/>
            <person name="Zhong Y."/>
            <person name="Zhang C."/>
            <person name="Zhang Y."/>
            <person name="Zeng L."/>
            <person name="Zhu Y."/>
            <person name="He P."/>
            <person name="Dong K."/>
            <person name="Pal U."/>
            <person name="Guo X."/>
            <person name="Qin J."/>
        </authorList>
    </citation>
    <scope>NUCLEOTIDE SEQUENCE [LARGE SCALE GENOMIC DNA]</scope>
    <source>
        <strain evidence="5 6">56604</strain>
    </source>
</reference>
<dbReference type="PANTHER" id="PTHR24193">
    <property type="entry name" value="ANKYRIN REPEAT PROTEIN"/>
    <property type="match status" value="1"/>
</dbReference>